<evidence type="ECO:0008006" key="3">
    <source>
        <dbReference type="Google" id="ProtNLM"/>
    </source>
</evidence>
<evidence type="ECO:0000313" key="2">
    <source>
        <dbReference type="Proteomes" id="UP001059041"/>
    </source>
</evidence>
<organism evidence="1 2">
    <name type="scientific">Triplophysa rosa</name>
    <name type="common">Cave loach</name>
    <dbReference type="NCBI Taxonomy" id="992332"/>
    <lineage>
        <taxon>Eukaryota</taxon>
        <taxon>Metazoa</taxon>
        <taxon>Chordata</taxon>
        <taxon>Craniata</taxon>
        <taxon>Vertebrata</taxon>
        <taxon>Euteleostomi</taxon>
        <taxon>Actinopterygii</taxon>
        <taxon>Neopterygii</taxon>
        <taxon>Teleostei</taxon>
        <taxon>Ostariophysi</taxon>
        <taxon>Cypriniformes</taxon>
        <taxon>Nemacheilidae</taxon>
        <taxon>Triplophysa</taxon>
    </lineage>
</organism>
<gene>
    <name evidence="1" type="ORF">IRJ41_022537</name>
</gene>
<name>A0A9W7X178_TRIRA</name>
<keyword evidence="2" id="KW-1185">Reference proteome</keyword>
<dbReference type="EMBL" id="JAFHDT010000003">
    <property type="protein sequence ID" value="KAI7812257.1"/>
    <property type="molecule type" value="Genomic_DNA"/>
</dbReference>
<reference evidence="1" key="1">
    <citation type="submission" date="2021-02" db="EMBL/GenBank/DDBJ databases">
        <title>Comparative genomics reveals that relaxation of natural selection precedes convergent phenotypic evolution of cavefish.</title>
        <authorList>
            <person name="Peng Z."/>
        </authorList>
    </citation>
    <scope>NUCLEOTIDE SEQUENCE</scope>
    <source>
        <tissue evidence="1">Muscle</tissue>
    </source>
</reference>
<sequence>MKWKEIQFLMSGTDRSYQLIKKCDAPCDDDIKNAIYRLRTGDLILRKIESFVSLFYHVGLYDGRRVIEFSAPSNATFCTVSTSYSSSGENGSVSMRSVRNFIGQQPYRILRIRTAIPKNFSEDVDNAMDYAGIYQPLTNNCLHFALRLLGFSCRAIPNSLQNETEECNMAEGETINLTTRCERE</sequence>
<dbReference type="Gene3D" id="3.90.1720.10">
    <property type="entry name" value="endopeptidase domain like (from Nostoc punctiforme)"/>
    <property type="match status" value="1"/>
</dbReference>
<dbReference type="AlphaFoldDB" id="A0A9W7X178"/>
<dbReference type="Proteomes" id="UP001059041">
    <property type="component" value="Linkage Group LG3"/>
</dbReference>
<comment type="caution">
    <text evidence="1">The sequence shown here is derived from an EMBL/GenBank/DDBJ whole genome shotgun (WGS) entry which is preliminary data.</text>
</comment>
<evidence type="ECO:0000313" key="1">
    <source>
        <dbReference type="EMBL" id="KAI7812257.1"/>
    </source>
</evidence>
<proteinExistence type="predicted"/>
<protein>
    <recommendedName>
        <fullName evidence="3">LRAT domain-containing protein</fullName>
    </recommendedName>
</protein>
<accession>A0A9W7X178</accession>